<feature type="domain" description="Anthranilate synthase component I N-terminal" evidence="3">
    <location>
        <begin position="33"/>
        <end position="193"/>
    </location>
</feature>
<comment type="caution">
    <text evidence="4">The sequence shown here is derived from an EMBL/GenBank/DDBJ whole genome shotgun (WGS) entry which is preliminary data.</text>
</comment>
<dbReference type="InterPro" id="IPR019999">
    <property type="entry name" value="Anth_synth_I-like"/>
</dbReference>
<accession>A0A1F6GAH2</accession>
<dbReference type="PRINTS" id="PR00095">
    <property type="entry name" value="ANTSNTHASEI"/>
</dbReference>
<evidence type="ECO:0000313" key="4">
    <source>
        <dbReference type="EMBL" id="OGG95111.1"/>
    </source>
</evidence>
<feature type="domain" description="Chorismate-utilising enzyme C-terminal" evidence="2">
    <location>
        <begin position="239"/>
        <end position="492"/>
    </location>
</feature>
<evidence type="ECO:0000256" key="1">
    <source>
        <dbReference type="SAM" id="MobiDB-lite"/>
    </source>
</evidence>
<dbReference type="InterPro" id="IPR015890">
    <property type="entry name" value="Chorismate_C"/>
</dbReference>
<gene>
    <name evidence="4" type="ORF">A2527_08010</name>
</gene>
<dbReference type="SUPFAM" id="SSF56322">
    <property type="entry name" value="ADC synthase"/>
    <property type="match status" value="1"/>
</dbReference>
<evidence type="ECO:0000313" key="5">
    <source>
        <dbReference type="Proteomes" id="UP000178449"/>
    </source>
</evidence>
<reference evidence="4 5" key="1">
    <citation type="journal article" date="2016" name="Nat. Commun.">
        <title>Thousands of microbial genomes shed light on interconnected biogeochemical processes in an aquifer system.</title>
        <authorList>
            <person name="Anantharaman K."/>
            <person name="Brown C.T."/>
            <person name="Hug L.A."/>
            <person name="Sharon I."/>
            <person name="Castelle C.J."/>
            <person name="Probst A.J."/>
            <person name="Thomas B.C."/>
            <person name="Singh A."/>
            <person name="Wilkins M.J."/>
            <person name="Karaoz U."/>
            <person name="Brodie E.L."/>
            <person name="Williams K.H."/>
            <person name="Hubbard S.S."/>
            <person name="Banfield J.F."/>
        </authorList>
    </citation>
    <scope>NUCLEOTIDE SEQUENCE [LARGE SCALE GENOMIC DNA]</scope>
</reference>
<proteinExistence type="predicted"/>
<organism evidence="4 5">
    <name type="scientific">Candidatus Lambdaproteobacteria bacterium RIFOXYD2_FULL_50_16</name>
    <dbReference type="NCBI Taxonomy" id="1817772"/>
    <lineage>
        <taxon>Bacteria</taxon>
        <taxon>Pseudomonadati</taxon>
        <taxon>Pseudomonadota</taxon>
        <taxon>Candidatus Lambdaproteobacteria</taxon>
    </lineage>
</organism>
<dbReference type="InterPro" id="IPR005801">
    <property type="entry name" value="ADC_synthase"/>
</dbReference>
<dbReference type="AlphaFoldDB" id="A0A1F6GAH2"/>
<sequence>MFNETFYPFGPKGESFRKVTERLEYDRFASFFEEVRNRGLIFESAEIAPIYGRMSLLVVDPPLVLRGKDEEFSLEAINPRGERMLTLLENELFAFAQDFTRQKNRLSGRVPRENQLIDEAKRHKQPNISYAVKAILARFNCKEQSLGLYGAFAYDFIRLFEDIPYQKPPVPVDDFTLFFPDQILIADHFKEQLERHFYDFFDSQLTAPQLAQKRHEDAQKAAPAAPPKAGLGKLNQRDQKDFEAMVKRAQEEIRQGEIFEIVLSRSQYFDCPRHPLEVYHRFRQVNPSPYMFYANFGAEALVGASPEMFIRIEDGKVTTRPISGTIARGEDTFEDYENMMALLNSIKEKSELDMLIDLARNDLSRVCKPGVKVTDYRFVEKYSKVMHTVANVEGELDRSRFEPFDALVASLNAGTLTGAPKIAAMRLIEAFEPVPRGYYGGNIGYLTFNGNLDFGIIIRTAHIKNGEAEVRVGATLLYDSDPNTEYKETEAKGRAFFHILEEGK</sequence>
<name>A0A1F6GAH2_9PROT</name>
<protein>
    <recommendedName>
        <fullName evidence="6">Anthranilate synthase component I</fullName>
    </recommendedName>
</protein>
<dbReference type="PANTHER" id="PTHR11236">
    <property type="entry name" value="AMINOBENZOATE/ANTHRANILATE SYNTHASE"/>
    <property type="match status" value="1"/>
</dbReference>
<dbReference type="PANTHER" id="PTHR11236:SF9">
    <property type="entry name" value="ANTHRANILATE SYNTHASE COMPONENT 1"/>
    <property type="match status" value="1"/>
</dbReference>
<dbReference type="GO" id="GO:0000162">
    <property type="term" value="P:L-tryptophan biosynthetic process"/>
    <property type="evidence" value="ECO:0007669"/>
    <property type="project" value="TreeGrafter"/>
</dbReference>
<dbReference type="STRING" id="1817772.A2527_08010"/>
<dbReference type="Pfam" id="PF04715">
    <property type="entry name" value="Anth_synt_I_N"/>
    <property type="match status" value="1"/>
</dbReference>
<dbReference type="Pfam" id="PF00425">
    <property type="entry name" value="Chorismate_bind"/>
    <property type="match status" value="1"/>
</dbReference>
<evidence type="ECO:0008006" key="6">
    <source>
        <dbReference type="Google" id="ProtNLM"/>
    </source>
</evidence>
<evidence type="ECO:0000259" key="3">
    <source>
        <dbReference type="Pfam" id="PF04715"/>
    </source>
</evidence>
<dbReference type="InterPro" id="IPR006805">
    <property type="entry name" value="Anth_synth_I_N"/>
</dbReference>
<evidence type="ECO:0000259" key="2">
    <source>
        <dbReference type="Pfam" id="PF00425"/>
    </source>
</evidence>
<feature type="region of interest" description="Disordered" evidence="1">
    <location>
        <begin position="212"/>
        <end position="233"/>
    </location>
</feature>
<dbReference type="Gene3D" id="3.60.120.10">
    <property type="entry name" value="Anthranilate synthase"/>
    <property type="match status" value="1"/>
</dbReference>
<dbReference type="EMBL" id="MFNE01000026">
    <property type="protein sequence ID" value="OGG95111.1"/>
    <property type="molecule type" value="Genomic_DNA"/>
</dbReference>
<feature type="compositionally biased region" description="Low complexity" evidence="1">
    <location>
        <begin position="220"/>
        <end position="233"/>
    </location>
</feature>
<dbReference type="Proteomes" id="UP000178449">
    <property type="component" value="Unassembled WGS sequence"/>
</dbReference>